<reference evidence="2" key="1">
    <citation type="submission" date="2016-10" db="EMBL/GenBank/DDBJ databases">
        <authorList>
            <person name="Varghese N."/>
            <person name="Submissions S."/>
        </authorList>
    </citation>
    <scope>NUCLEOTIDE SEQUENCE [LARGE SCALE GENOMIC DNA]</scope>
    <source>
        <strain evidence="2">IBRC-M 10761</strain>
    </source>
</reference>
<proteinExistence type="predicted"/>
<sequence>MQKNDPSRIYRKGTFVLLLLVVFLAITFLLDYIRISGYEIFPVRPEKEINLQINELYYQLANGKEAVDWGQLEGGLEYIQNEYDCADFRLVNLIRILYEAEDRMPESYRKQTQEVLFNFRYWWDEPGENSMCYWSENHQILFASAEYLIGQKYPDRVFSNSGLTGRQHVEKARKRILDWLEMRWNYGFTEFYSGTYYVEDIAALINLIDFARDEAVVVKSKMILDLLFYDMASQSAHTLFVSASGRAYEGNRKGGRQSTLGRLIHYFWGEGQDPGPGMTYGLLKSPNYTIPTVFSEIAKDSSVQVIKQSNGLDISELHAEGFGGTDDRSMMMQWGMEAFTNPEVIRNSLHHIRTYRMFSNDFLADFKMMDFSLLRWLRLEPIISRLLKPQSDGVAIQKGNTYTYRTNDYTLYTAQGYHPGTYGDQQHVFGMNIRNHFGIFHTHPALEKGVPNQSPNYWVGYGRIPHSVQDENVNLSLYALPEKKGWMEMDLLGYTHAYFPTSKFDSALLDGRYVFGKKGETYCAMIGAEPFELREGTTDNLIQHGKRTYWITEAGAAGTDGSFAAFVQRVKANPVAFDREALTLTYRSNGKRYELAFGKDFVVDGKVVDTNYRRYDSPYVQADRKDQTLTFRYHEKTLFLDFDGLLREVSD</sequence>
<evidence type="ECO:0008006" key="3">
    <source>
        <dbReference type="Google" id="ProtNLM"/>
    </source>
</evidence>
<dbReference type="Proteomes" id="UP000199403">
    <property type="component" value="Unassembled WGS sequence"/>
</dbReference>
<dbReference type="OrthoDB" id="1029638at2"/>
<name>A0A1H7AL49_9BACT</name>
<organism evidence="1 2">
    <name type="scientific">Cyclobacterium xiamenense</name>
    <dbReference type="NCBI Taxonomy" id="1297121"/>
    <lineage>
        <taxon>Bacteria</taxon>
        <taxon>Pseudomonadati</taxon>
        <taxon>Bacteroidota</taxon>
        <taxon>Cytophagia</taxon>
        <taxon>Cytophagales</taxon>
        <taxon>Cyclobacteriaceae</taxon>
        <taxon>Cyclobacterium</taxon>
    </lineage>
</organism>
<evidence type="ECO:0000313" key="1">
    <source>
        <dbReference type="EMBL" id="SEJ65646.1"/>
    </source>
</evidence>
<gene>
    <name evidence="1" type="ORF">SAMN05192553_107109</name>
</gene>
<dbReference type="STRING" id="1416801.SAMN05192553_107109"/>
<dbReference type="RefSeq" id="WP_092177549.1">
    <property type="nucleotide sequence ID" value="NZ_FNZH01000007.1"/>
</dbReference>
<accession>A0A1H7AL49</accession>
<protein>
    <recommendedName>
        <fullName evidence="3">Heparinase II/III-like protein</fullName>
    </recommendedName>
</protein>
<dbReference type="AlphaFoldDB" id="A0A1H7AL49"/>
<keyword evidence="2" id="KW-1185">Reference proteome</keyword>
<dbReference type="EMBL" id="FNZH01000007">
    <property type="protein sequence ID" value="SEJ65646.1"/>
    <property type="molecule type" value="Genomic_DNA"/>
</dbReference>
<evidence type="ECO:0000313" key="2">
    <source>
        <dbReference type="Proteomes" id="UP000199403"/>
    </source>
</evidence>